<reference evidence="2 3" key="1">
    <citation type="journal article" date="2012" name="Eukaryot. Cell">
        <title>Genome sequence of the fungus Glarea lozoyensis: the first genome sequence of a species from the Helotiaceae family.</title>
        <authorList>
            <person name="Youssar L."/>
            <person name="Gruening B.A."/>
            <person name="Erxleben A."/>
            <person name="Guenther S."/>
            <person name="Huettel W."/>
        </authorList>
    </citation>
    <scope>NUCLEOTIDE SEQUENCE [LARGE SCALE GENOMIC DNA]</scope>
    <source>
        <strain evidence="3">ATCC 74030 / MF5533</strain>
    </source>
</reference>
<dbReference type="Proteomes" id="UP000005446">
    <property type="component" value="Unassembled WGS sequence"/>
</dbReference>
<name>H0EWC4_GLAL7</name>
<gene>
    <name evidence="2" type="ORF">M7I_7087</name>
</gene>
<feature type="region of interest" description="Disordered" evidence="1">
    <location>
        <begin position="225"/>
        <end position="264"/>
    </location>
</feature>
<keyword evidence="3" id="KW-1185">Reference proteome</keyword>
<dbReference type="EMBL" id="AGUE01000207">
    <property type="protein sequence ID" value="EHK97166.1"/>
    <property type="molecule type" value="Genomic_DNA"/>
</dbReference>
<accession>H0EWC4</accession>
<dbReference type="OrthoDB" id="10319771at2759"/>
<comment type="caution">
    <text evidence="2">The sequence shown here is derived from an EMBL/GenBank/DDBJ whole genome shotgun (WGS) entry which is preliminary data.</text>
</comment>
<evidence type="ECO:0000313" key="3">
    <source>
        <dbReference type="Proteomes" id="UP000005446"/>
    </source>
</evidence>
<dbReference type="HOGENOM" id="CLU_059958_0_0_1"/>
<dbReference type="AlphaFoldDB" id="H0EWC4"/>
<evidence type="ECO:0000313" key="2">
    <source>
        <dbReference type="EMBL" id="EHK97166.1"/>
    </source>
</evidence>
<proteinExistence type="predicted"/>
<protein>
    <submittedName>
        <fullName evidence="2">Uncharacterized protein</fullName>
    </submittedName>
</protein>
<evidence type="ECO:0000256" key="1">
    <source>
        <dbReference type="SAM" id="MobiDB-lite"/>
    </source>
</evidence>
<sequence>MDKGTVSFKTWKSALERNFDGAPEAKKEFEFHFPTKTDEIRKTLIARITNLLADKRNEVRMQKTADEKVDPKDEILVECDLDMFKKEDPTDPTNDWYERTMNTGQKELSYLRASTYDSCKLDTKAVSNGVPDNEMVSEQTGGTWITEDKSERAIWTIVHELTHTEKFKEVGKYGDTGTEDTPQGEAYDRIDIMKHHEPNNADTVASAFMSYYRLLTPGIKIKADVPGEWDPKWTASNSKTLAVGKPKPASGGSSSGKKPVSNNP</sequence>
<feature type="compositionally biased region" description="Low complexity" evidence="1">
    <location>
        <begin position="244"/>
        <end position="264"/>
    </location>
</feature>
<dbReference type="InParanoid" id="H0EWC4"/>
<organism evidence="2 3">
    <name type="scientific">Glarea lozoyensis (strain ATCC 74030 / MF5533)</name>
    <dbReference type="NCBI Taxonomy" id="1104152"/>
    <lineage>
        <taxon>Eukaryota</taxon>
        <taxon>Fungi</taxon>
        <taxon>Dikarya</taxon>
        <taxon>Ascomycota</taxon>
        <taxon>Pezizomycotina</taxon>
        <taxon>Leotiomycetes</taxon>
        <taxon>Helotiales</taxon>
        <taxon>Helotiaceae</taxon>
        <taxon>Glarea</taxon>
    </lineage>
</organism>